<comment type="function">
    <text evidence="4">Transcriptional coactivator that stimulates GCN4-dependent transcriptional activity by bridging the DNA-binding region of GCN4 and TBP (SPT15), thereby recruiting TBP to GCN4-bound promoters. Involved in induction of the ribosome quality control (RQC) pathway; a pathway that degrades nascent peptide chains during problematic translation. Required to prevent stalled ribosomes from frameshifting.</text>
</comment>
<feature type="domain" description="HTH cro/C1-type" evidence="6">
    <location>
        <begin position="150"/>
        <end position="173"/>
    </location>
</feature>
<dbReference type="InterPro" id="IPR001387">
    <property type="entry name" value="Cro/C1-type_HTH"/>
</dbReference>
<reference evidence="7 8" key="1">
    <citation type="journal article" date="2018" name="MBio">
        <title>Comparative Genomics Reveals the Core Gene Toolbox for the Fungus-Insect Symbiosis.</title>
        <authorList>
            <person name="Wang Y."/>
            <person name="Stata M."/>
            <person name="Wang W."/>
            <person name="Stajich J.E."/>
            <person name="White M.M."/>
            <person name="Moncalvo J.M."/>
        </authorList>
    </citation>
    <scope>NUCLEOTIDE SEQUENCE [LARGE SCALE GENOMIC DNA]</scope>
    <source>
        <strain evidence="7 8">AUS-77-4</strain>
    </source>
</reference>
<dbReference type="InterPro" id="IPR003712">
    <property type="entry name" value="Cyanate_lyase_C"/>
</dbReference>
<gene>
    <name evidence="7" type="ORF">BB559_001575</name>
</gene>
<evidence type="ECO:0000313" key="7">
    <source>
        <dbReference type="EMBL" id="PVU98436.1"/>
    </source>
</evidence>
<evidence type="ECO:0000256" key="4">
    <source>
        <dbReference type="ARBA" id="ARBA00035107"/>
    </source>
</evidence>
<comment type="function">
    <text evidence="1">Catalyzes the reaction of cyanate with bicarbonate to produce ammonia and carbon dioxide.</text>
</comment>
<dbReference type="PANTHER" id="PTHR34186:SF2">
    <property type="entry name" value="CYANATE HYDRATASE"/>
    <property type="match status" value="1"/>
</dbReference>
<dbReference type="CDD" id="cd00559">
    <property type="entry name" value="Cyanase_C"/>
    <property type="match status" value="1"/>
</dbReference>
<dbReference type="SUPFAM" id="SSF55234">
    <property type="entry name" value="Cyanase C-terminal domain"/>
    <property type="match status" value="1"/>
</dbReference>
<dbReference type="Proteomes" id="UP000245699">
    <property type="component" value="Unassembled WGS sequence"/>
</dbReference>
<evidence type="ECO:0000256" key="3">
    <source>
        <dbReference type="ARBA" id="ARBA00023239"/>
    </source>
</evidence>
<dbReference type="OrthoDB" id="10019422at2759"/>
<feature type="coiled-coil region" evidence="5">
    <location>
        <begin position="18"/>
        <end position="45"/>
    </location>
</feature>
<organism evidence="7 8">
    <name type="scientific">Furculomyces boomerangus</name>
    <dbReference type="NCBI Taxonomy" id="61424"/>
    <lineage>
        <taxon>Eukaryota</taxon>
        <taxon>Fungi</taxon>
        <taxon>Fungi incertae sedis</taxon>
        <taxon>Zoopagomycota</taxon>
        <taxon>Kickxellomycotina</taxon>
        <taxon>Harpellomycetes</taxon>
        <taxon>Harpellales</taxon>
        <taxon>Harpellaceae</taxon>
        <taxon>Furculomyces</taxon>
    </lineage>
</organism>
<dbReference type="PRINTS" id="PR01693">
    <property type="entry name" value="CYANASE"/>
</dbReference>
<dbReference type="SUPFAM" id="SSF47413">
    <property type="entry name" value="lambda repressor-like DNA-binding domains"/>
    <property type="match status" value="1"/>
</dbReference>
<dbReference type="InterPro" id="IPR010982">
    <property type="entry name" value="Lambda_DNA-bd_dom_sf"/>
</dbReference>
<dbReference type="NCBIfam" id="TIGR00673">
    <property type="entry name" value="cynS"/>
    <property type="match status" value="1"/>
</dbReference>
<dbReference type="GO" id="GO:0003677">
    <property type="term" value="F:DNA binding"/>
    <property type="evidence" value="ECO:0007669"/>
    <property type="project" value="InterPro"/>
</dbReference>
<dbReference type="InterPro" id="IPR036581">
    <property type="entry name" value="Cyanate_lyase_C_sf"/>
</dbReference>
<keyword evidence="5" id="KW-0175">Coiled coil</keyword>
<dbReference type="Gene3D" id="1.10.260.40">
    <property type="entry name" value="lambda repressor-like DNA-binding domains"/>
    <property type="match status" value="1"/>
</dbReference>
<keyword evidence="8" id="KW-1185">Reference proteome</keyword>
<protein>
    <recommendedName>
        <fullName evidence="6">HTH cro/C1-type domain-containing protein</fullName>
    </recommendedName>
</protein>
<dbReference type="EMBL" id="MBFT01000080">
    <property type="protein sequence ID" value="PVU98436.1"/>
    <property type="molecule type" value="Genomic_DNA"/>
</dbReference>
<dbReference type="GO" id="GO:0008824">
    <property type="term" value="F:cyanate hydratase activity"/>
    <property type="evidence" value="ECO:0007669"/>
    <property type="project" value="InterPro"/>
</dbReference>
<dbReference type="AlphaFoldDB" id="A0A2T9Z1K2"/>
<evidence type="ECO:0000313" key="8">
    <source>
        <dbReference type="Proteomes" id="UP000245699"/>
    </source>
</evidence>
<dbReference type="PANTHER" id="PTHR34186">
    <property type="entry name" value="CYANATE HYDRATASE"/>
    <property type="match status" value="1"/>
</dbReference>
<evidence type="ECO:0000256" key="2">
    <source>
        <dbReference type="ARBA" id="ARBA00009802"/>
    </source>
</evidence>
<accession>A0A2T9Z1K2</accession>
<comment type="similarity">
    <text evidence="2">Belongs to the MBF1 family.</text>
</comment>
<sequence>MNPEDITYPQTTAQTAEVPDLRQQVDQMQVQINILTKQIEDHQDELYLLYSELLSDLVILAWRTLEKDYNPKRGEGWAAYLQRLSTDTNALRIRELKPSDIEFLARREKEIWHRDKREFVVSKRRSLALIRSTSKEIGRDEVWVASLFFGKASPSKTDIEKLSAVLNLSQDTLLTEFITNGFPNRGSTEKVEIPSDPLLYRLHEALVVYGPGIRSIILEKFGDGVMSAIDFTASVKKVKNPNGDRVSLTMEGKFLPYKKW</sequence>
<keyword evidence="3" id="KW-0456">Lyase</keyword>
<proteinExistence type="inferred from homology"/>
<evidence type="ECO:0000256" key="1">
    <source>
        <dbReference type="ARBA" id="ARBA00003561"/>
    </source>
</evidence>
<dbReference type="SMART" id="SM01116">
    <property type="entry name" value="Cyanate_lyase"/>
    <property type="match status" value="1"/>
</dbReference>
<name>A0A2T9Z1K2_9FUNG</name>
<dbReference type="InterPro" id="IPR008076">
    <property type="entry name" value="Cyanase"/>
</dbReference>
<dbReference type="STRING" id="61424.A0A2T9Z1K2"/>
<dbReference type="Pfam" id="PF02560">
    <property type="entry name" value="Cyanate_lyase"/>
    <property type="match status" value="1"/>
</dbReference>
<evidence type="ECO:0000259" key="6">
    <source>
        <dbReference type="PROSITE" id="PS50943"/>
    </source>
</evidence>
<evidence type="ECO:0000256" key="5">
    <source>
        <dbReference type="SAM" id="Coils"/>
    </source>
</evidence>
<dbReference type="Gene3D" id="3.30.1160.10">
    <property type="entry name" value="Cyanate lyase, C-terminal domain"/>
    <property type="match status" value="1"/>
</dbReference>
<comment type="caution">
    <text evidence="7">The sequence shown here is derived from an EMBL/GenBank/DDBJ whole genome shotgun (WGS) entry which is preliminary data.</text>
</comment>
<dbReference type="PROSITE" id="PS50943">
    <property type="entry name" value="HTH_CROC1"/>
    <property type="match status" value="1"/>
</dbReference>